<evidence type="ECO:0000256" key="2">
    <source>
        <dbReference type="ARBA" id="ARBA00022475"/>
    </source>
</evidence>
<keyword evidence="11" id="KW-1185">Reference proteome</keyword>
<dbReference type="NCBIfam" id="NF038404">
    <property type="entry name" value="perm_prefix_2"/>
    <property type="match status" value="1"/>
</dbReference>
<dbReference type="RefSeq" id="WP_124908006.1">
    <property type="nucleotide sequence ID" value="NZ_RQJP01000003.1"/>
</dbReference>
<evidence type="ECO:0000256" key="6">
    <source>
        <dbReference type="ARBA" id="ARBA00038076"/>
    </source>
</evidence>
<name>A0A3P1CLQ4_9BACT</name>
<feature type="domain" description="ABC3 transporter permease C-terminal" evidence="8">
    <location>
        <begin position="751"/>
        <end position="863"/>
    </location>
</feature>
<dbReference type="GO" id="GO:0005886">
    <property type="term" value="C:plasma membrane"/>
    <property type="evidence" value="ECO:0007669"/>
    <property type="project" value="UniProtKB-SubCell"/>
</dbReference>
<evidence type="ECO:0000259" key="9">
    <source>
        <dbReference type="Pfam" id="PF12704"/>
    </source>
</evidence>
<evidence type="ECO:0000313" key="11">
    <source>
        <dbReference type="Proteomes" id="UP000274271"/>
    </source>
</evidence>
<dbReference type="Pfam" id="PF02687">
    <property type="entry name" value="FtsX"/>
    <property type="match status" value="2"/>
</dbReference>
<sequence length="871" mass="98128">MKKPLNSAPQPPRWATRLLHGFCPSYLVEEMEGDLDELFRQRIELIGVRKARIRYIRDVLSLVRPSLMKQKPAEFDASPPFFLGTTMIRNYFKIAFRNLLKNKVYSFINIAGLATGMAVAMLIGLWIWDELSFDSYHKNHDRLAYVMGTQTYNGETGTYHSIVVPLENELRTNYPSDFKRLSLLWMSTNILAVGDKKLAQSGTWAQPDFPEMLSLTMLKGSREAFRDPSSVLLSESVATSLFGNEDPINKVIRVDNKTNMKIVGVYEDLPHNTTFHDVRFLLPWHNTANWWNTQTSAWRNHGCSLVVQVSDQSDFDQLSAKIKDIVLPHIKEIEYISLHPMEQWHLYSEFKNGKVAGGRIQFVWLFGIIGAFVLLLACINFMNLSTARSEKRAKEVGIRKAIGSLYGQLIGQFLSESVLVAFIALVFSIALVWGSLSFFNHLADKAITIPWTTPSFWFLTIGFTLFTGFVSGSYPAFYLSSFKPVKVLKGTMRAGRFASLPRKVLVVIQFTVSISLIIGTIIVFRQIQHAKNRPVGYSRDGLITVAMNTPELNAHYNELRNELIESGGAVEMTESNSPPTQIWSNNSGFQWKGKDPTTDPLFGTIAVTHDFGKTVGWKIVAGRDFSRDFPSDSGSFILNESAVKLAGITNPVGKIMRWNGRDHVVTGVVKDMVMDSPFKPTVPTIFLMDYGWLNMIIVRTNPALSTRDALAKIEPVFKKFNPGSPFEYKFSDDEYARKFSDEERVGNLATLFAILAIFISCLGLFGLASFVAEQRTKEIGVRKVLGATVFNVWGLLSRDFVMLVIISCLIAGPLAWYFMNGWLQQYEYRSKISWWIFAVSGAGALLITLLTVSYQAIRAALTNPVKSLRSE</sequence>
<keyword evidence="3 7" id="KW-0812">Transmembrane</keyword>
<feature type="transmembrane region" description="Helical" evidence="7">
    <location>
        <begin position="500"/>
        <end position="524"/>
    </location>
</feature>
<comment type="subcellular location">
    <subcellularLocation>
        <location evidence="1">Cell membrane</location>
        <topology evidence="1">Multi-pass membrane protein</topology>
    </subcellularLocation>
</comment>
<evidence type="ECO:0000256" key="4">
    <source>
        <dbReference type="ARBA" id="ARBA00022989"/>
    </source>
</evidence>
<accession>A0A3P1CLQ4</accession>
<dbReference type="Proteomes" id="UP000274271">
    <property type="component" value="Unassembled WGS sequence"/>
</dbReference>
<dbReference type="PANTHER" id="PTHR30572">
    <property type="entry name" value="MEMBRANE COMPONENT OF TRANSPORTER-RELATED"/>
    <property type="match status" value="1"/>
</dbReference>
<dbReference type="OrthoDB" id="5933722at2"/>
<feature type="transmembrane region" description="Helical" evidence="7">
    <location>
        <begin position="748"/>
        <end position="772"/>
    </location>
</feature>
<dbReference type="AlphaFoldDB" id="A0A3P1CLQ4"/>
<dbReference type="InterPro" id="IPR003838">
    <property type="entry name" value="ABC3_permease_C"/>
</dbReference>
<dbReference type="InterPro" id="IPR050250">
    <property type="entry name" value="Macrolide_Exporter_MacB"/>
</dbReference>
<reference evidence="10 11" key="1">
    <citation type="submission" date="2018-11" db="EMBL/GenBank/DDBJ databases">
        <authorList>
            <person name="Zhou Z."/>
            <person name="Wang G."/>
        </authorList>
    </citation>
    <scope>NUCLEOTIDE SEQUENCE [LARGE SCALE GENOMIC DNA]</scope>
    <source>
        <strain evidence="10 11">KCTC42998</strain>
    </source>
</reference>
<dbReference type="Pfam" id="PF12704">
    <property type="entry name" value="MacB_PCD"/>
    <property type="match status" value="2"/>
</dbReference>
<feature type="transmembrane region" description="Helical" evidence="7">
    <location>
        <begin position="800"/>
        <end position="819"/>
    </location>
</feature>
<organism evidence="10 11">
    <name type="scientific">Larkinella knui</name>
    <dbReference type="NCBI Taxonomy" id="2025310"/>
    <lineage>
        <taxon>Bacteria</taxon>
        <taxon>Pseudomonadati</taxon>
        <taxon>Bacteroidota</taxon>
        <taxon>Cytophagia</taxon>
        <taxon>Cytophagales</taxon>
        <taxon>Spirosomataceae</taxon>
        <taxon>Larkinella</taxon>
    </lineage>
</organism>
<evidence type="ECO:0000256" key="3">
    <source>
        <dbReference type="ARBA" id="ARBA00022692"/>
    </source>
</evidence>
<evidence type="ECO:0000256" key="1">
    <source>
        <dbReference type="ARBA" id="ARBA00004651"/>
    </source>
</evidence>
<dbReference type="PANTHER" id="PTHR30572:SF4">
    <property type="entry name" value="ABC TRANSPORTER PERMEASE YTRF"/>
    <property type="match status" value="1"/>
</dbReference>
<evidence type="ECO:0000256" key="7">
    <source>
        <dbReference type="SAM" id="Phobius"/>
    </source>
</evidence>
<keyword evidence="5 7" id="KW-0472">Membrane</keyword>
<evidence type="ECO:0000256" key="5">
    <source>
        <dbReference type="ARBA" id="ARBA00023136"/>
    </source>
</evidence>
<keyword evidence="2" id="KW-1003">Cell membrane</keyword>
<feature type="domain" description="MacB-like periplasmic core" evidence="9">
    <location>
        <begin position="106"/>
        <end position="324"/>
    </location>
</feature>
<comment type="caution">
    <text evidence="10">The sequence shown here is derived from an EMBL/GenBank/DDBJ whole genome shotgun (WGS) entry which is preliminary data.</text>
</comment>
<feature type="transmembrane region" description="Helical" evidence="7">
    <location>
        <begin position="456"/>
        <end position="479"/>
    </location>
</feature>
<feature type="transmembrane region" description="Helical" evidence="7">
    <location>
        <begin position="107"/>
        <end position="128"/>
    </location>
</feature>
<keyword evidence="4 7" id="KW-1133">Transmembrane helix</keyword>
<comment type="similarity">
    <text evidence="6">Belongs to the ABC-4 integral membrane protein family.</text>
</comment>
<dbReference type="EMBL" id="RQJP01000003">
    <property type="protein sequence ID" value="RRB14110.1"/>
    <property type="molecule type" value="Genomic_DNA"/>
</dbReference>
<dbReference type="InterPro" id="IPR025857">
    <property type="entry name" value="MacB_PCD"/>
</dbReference>
<feature type="domain" description="ABC3 transporter permease C-terminal" evidence="8">
    <location>
        <begin position="368"/>
        <end position="477"/>
    </location>
</feature>
<protein>
    <submittedName>
        <fullName evidence="10">FtsX-like permease family protein</fullName>
    </submittedName>
</protein>
<evidence type="ECO:0000259" key="8">
    <source>
        <dbReference type="Pfam" id="PF02687"/>
    </source>
</evidence>
<dbReference type="InterPro" id="IPR047699">
    <property type="entry name" value="Permease_put_prefix"/>
</dbReference>
<feature type="transmembrane region" description="Helical" evidence="7">
    <location>
        <begin position="418"/>
        <end position="436"/>
    </location>
</feature>
<feature type="transmembrane region" description="Helical" evidence="7">
    <location>
        <begin position="834"/>
        <end position="857"/>
    </location>
</feature>
<gene>
    <name evidence="10" type="ORF">EHT87_17885</name>
</gene>
<feature type="transmembrane region" description="Helical" evidence="7">
    <location>
        <begin position="362"/>
        <end position="384"/>
    </location>
</feature>
<feature type="domain" description="MacB-like periplasmic core" evidence="9">
    <location>
        <begin position="511"/>
        <end position="714"/>
    </location>
</feature>
<dbReference type="GO" id="GO:0022857">
    <property type="term" value="F:transmembrane transporter activity"/>
    <property type="evidence" value="ECO:0007669"/>
    <property type="project" value="TreeGrafter"/>
</dbReference>
<proteinExistence type="inferred from homology"/>
<evidence type="ECO:0000313" key="10">
    <source>
        <dbReference type="EMBL" id="RRB14110.1"/>
    </source>
</evidence>